<dbReference type="EC" id="3.1.3.66" evidence="3"/>
<keyword evidence="7" id="KW-0175">Coiled coil</keyword>
<evidence type="ECO:0000259" key="10">
    <source>
        <dbReference type="PROSITE" id="PS51406"/>
    </source>
</evidence>
<dbReference type="Pfam" id="PF00147">
    <property type="entry name" value="Fibrinogen_C"/>
    <property type="match status" value="1"/>
</dbReference>
<evidence type="ECO:0000256" key="3">
    <source>
        <dbReference type="ARBA" id="ARBA00013037"/>
    </source>
</evidence>
<dbReference type="Proteomes" id="UP000310200">
    <property type="component" value="Unassembled WGS sequence"/>
</dbReference>
<dbReference type="CDD" id="cd00087">
    <property type="entry name" value="FReD"/>
    <property type="match status" value="1"/>
</dbReference>
<organism evidence="11 12">
    <name type="scientific">Temnothorax longispinosus</name>
    <dbReference type="NCBI Taxonomy" id="300112"/>
    <lineage>
        <taxon>Eukaryota</taxon>
        <taxon>Metazoa</taxon>
        <taxon>Ecdysozoa</taxon>
        <taxon>Arthropoda</taxon>
        <taxon>Hexapoda</taxon>
        <taxon>Insecta</taxon>
        <taxon>Pterygota</taxon>
        <taxon>Neoptera</taxon>
        <taxon>Endopterygota</taxon>
        <taxon>Hymenoptera</taxon>
        <taxon>Apocrita</taxon>
        <taxon>Aculeata</taxon>
        <taxon>Formicoidea</taxon>
        <taxon>Formicidae</taxon>
        <taxon>Myrmicinae</taxon>
        <taxon>Temnothorax</taxon>
    </lineage>
</organism>
<dbReference type="CDD" id="cd04048">
    <property type="entry name" value="C2A_Copine"/>
    <property type="match status" value="1"/>
</dbReference>
<dbReference type="InterPro" id="IPR039034">
    <property type="entry name" value="INPP4"/>
</dbReference>
<dbReference type="InterPro" id="IPR035892">
    <property type="entry name" value="C2_domain_sf"/>
</dbReference>
<evidence type="ECO:0000256" key="6">
    <source>
        <dbReference type="ARBA" id="ARBA00023157"/>
    </source>
</evidence>
<dbReference type="SUPFAM" id="SSF56496">
    <property type="entry name" value="Fibrinogen C-terminal domain-like"/>
    <property type="match status" value="1"/>
</dbReference>
<dbReference type="SUPFAM" id="SSF50729">
    <property type="entry name" value="PH domain-like"/>
    <property type="match status" value="1"/>
</dbReference>
<evidence type="ECO:0000256" key="7">
    <source>
        <dbReference type="SAM" id="Coils"/>
    </source>
</evidence>
<gene>
    <name evidence="11" type="ORF">DBV15_00879</name>
</gene>
<comment type="caution">
    <text evidence="11">The sequence shown here is derived from an EMBL/GenBank/DDBJ whole genome shotgun (WGS) entry which is preliminary data.</text>
</comment>
<dbReference type="InterPro" id="IPR001849">
    <property type="entry name" value="PH_domain"/>
</dbReference>
<comment type="similarity">
    <text evidence="2">Belongs to the inositol 3,4-bisphosphate 4-phosphatase family.</text>
</comment>
<evidence type="ECO:0000313" key="12">
    <source>
        <dbReference type="Proteomes" id="UP000310200"/>
    </source>
</evidence>
<evidence type="ECO:0000256" key="5">
    <source>
        <dbReference type="ARBA" id="ARBA00023098"/>
    </source>
</evidence>
<dbReference type="InterPro" id="IPR011993">
    <property type="entry name" value="PH-like_dom_sf"/>
</dbReference>
<comment type="pathway">
    <text evidence="1">Signal transduction; phosphatidylinositol signaling pathway.</text>
</comment>
<dbReference type="InterPro" id="IPR036056">
    <property type="entry name" value="Fibrinogen-like_C"/>
</dbReference>
<dbReference type="PANTHER" id="PTHR12187">
    <property type="entry name" value="AGAP000124-PA"/>
    <property type="match status" value="1"/>
</dbReference>
<dbReference type="Gene3D" id="2.30.29.30">
    <property type="entry name" value="Pleckstrin-homology domain (PH domain)/Phosphotyrosine-binding domain (PTB)"/>
    <property type="match status" value="1"/>
</dbReference>
<feature type="domain" description="Fibrinogen C-terminal" evidence="10">
    <location>
        <begin position="1880"/>
        <end position="2078"/>
    </location>
</feature>
<dbReference type="SUPFAM" id="SSF49562">
    <property type="entry name" value="C2 domain (Calcium/lipid-binding domain, CaLB)"/>
    <property type="match status" value="1"/>
</dbReference>
<evidence type="ECO:0000313" key="11">
    <source>
        <dbReference type="EMBL" id="TGZ32803.1"/>
    </source>
</evidence>
<feature type="coiled-coil region" evidence="7">
    <location>
        <begin position="1789"/>
        <end position="1837"/>
    </location>
</feature>
<keyword evidence="6" id="KW-1015">Disulfide bond</keyword>
<dbReference type="Gene3D" id="2.60.40.150">
    <property type="entry name" value="C2 domain"/>
    <property type="match status" value="1"/>
</dbReference>
<protein>
    <recommendedName>
        <fullName evidence="3">phosphatidylinositol-3,4-bisphosphate 4-phosphatase</fullName>
        <ecNumber evidence="3">3.1.3.66</ecNumber>
    </recommendedName>
</protein>
<evidence type="ECO:0000256" key="2">
    <source>
        <dbReference type="ARBA" id="ARBA00006306"/>
    </source>
</evidence>
<dbReference type="PANTHER" id="PTHR12187:SF11">
    <property type="entry name" value="PHOSPHATIDYLINOSITOL-3,4-BISPHOSPHATE 4-PHOSPHATASE"/>
    <property type="match status" value="1"/>
</dbReference>
<proteinExistence type="inferred from homology"/>
<dbReference type="GO" id="GO:0016316">
    <property type="term" value="F:phosphatidylinositol-3,4-bisphosphate 4-phosphatase activity"/>
    <property type="evidence" value="ECO:0007669"/>
    <property type="project" value="UniProtKB-EC"/>
</dbReference>
<dbReference type="PROSITE" id="PS51406">
    <property type="entry name" value="FIBRINOGEN_C_2"/>
    <property type="match status" value="1"/>
</dbReference>
<dbReference type="EMBL" id="QBLH01003812">
    <property type="protein sequence ID" value="TGZ32803.1"/>
    <property type="molecule type" value="Genomic_DNA"/>
</dbReference>
<dbReference type="InterPro" id="IPR014716">
    <property type="entry name" value="Fibrinogen_a/b/g_C_1"/>
</dbReference>
<feature type="non-terminal residue" evidence="11">
    <location>
        <position position="2080"/>
    </location>
</feature>
<dbReference type="PROSITE" id="PS00514">
    <property type="entry name" value="FIBRINOGEN_C_1"/>
    <property type="match status" value="1"/>
</dbReference>
<dbReference type="PROSITE" id="PS50004">
    <property type="entry name" value="C2"/>
    <property type="match status" value="1"/>
</dbReference>
<feature type="region of interest" description="Disordered" evidence="8">
    <location>
        <begin position="325"/>
        <end position="360"/>
    </location>
</feature>
<keyword evidence="5" id="KW-0443">Lipid metabolism</keyword>
<feature type="region of interest" description="Disordered" evidence="8">
    <location>
        <begin position="869"/>
        <end position="888"/>
    </location>
</feature>
<feature type="domain" description="C2" evidence="9">
    <location>
        <begin position="173"/>
        <end position="303"/>
    </location>
</feature>
<dbReference type="InterPro" id="IPR000008">
    <property type="entry name" value="C2_dom"/>
</dbReference>
<keyword evidence="12" id="KW-1185">Reference proteome</keyword>
<feature type="coiled-coil region" evidence="7">
    <location>
        <begin position="1693"/>
        <end position="1760"/>
    </location>
</feature>
<dbReference type="SMART" id="SM00233">
    <property type="entry name" value="PH"/>
    <property type="match status" value="1"/>
</dbReference>
<dbReference type="Gene3D" id="3.90.215.10">
    <property type="entry name" value="Gamma Fibrinogen, chain A, domain 1"/>
    <property type="match status" value="1"/>
</dbReference>
<evidence type="ECO:0000259" key="9">
    <source>
        <dbReference type="PROSITE" id="PS50004"/>
    </source>
</evidence>
<name>A0A4S2JBU2_9HYME</name>
<sequence>MMRFNKQELLTLATQPSQKFEKEGILYVRERQEGFFRRTERCRCGGYQHLVKFSGTGKKPENKNQKGRSHKSLRDLNCVTAGASKVSLERWCRLRGNLLFYFKSREQWSEPLGVIILEQCTVRVEPSNNQLGANTAEERDSWLQALQLASYECMRSQLLSLRQRIEAFSGHKHDTDIQMLRLQRGTFTDPAEVPMCEISLACDNLLCDGHGRPPTPVLEIDVQSKSSKTWIKYARTEVVERSSNPNFLTTVSFRASDGLTTETKIRITAYDVRERVSQTATPIGSAIVTFSTVQDTPRLRIPLKSAKTTTVGFLTINVWNLEAEDKGNSTESTPSRNAVYSNNNQQQLPSHRRSQSLPPRLGTKIKFPHQGQLKLLFANPFVQTYRFHSGLGGDICVHEIMAESKLCFQFPQHLLGIWIQEEKELLQEVAGMGELREPWHTKQIELLDRHLHLLHLYSQAKENLAAYKGSYFKQSSRKNDRTLEFAPLNLHLQRMWVHNDTLNKCGFYDFISVGAFTAHSHKSKNGGLIRLVQALKESPMRSNQLYQGTSKITMAHDAIQAIKQLRRDVVEAMRSLMKLAKEKQTSGMLPICEDMITKTRILLSLWDPGLVEEALTFLEEYKVAKVQDNSTTTSSSDDTLTLDFKINQSLSPFKRITQQLNFDLRSPDFDDFVTPDTPECVQDIWTRNGIRNGEYASIAYSKNEAPNNNTGESDVAEENFVIFPDVEDDPKQTEAEIDENVQRIHDNEKKEGYDDEKEDLKNDTDPCKRFLDTQKMCNSPSANYYKPTDEPEPWDLTQLNIEASVMCLVSKVKFLCGRCSSPAVRLRNKNSLSRSQSLKGCLPSNRHNVEVVTIQPKNGIKCEESNKLLEESNERQQSSPGLEKPAFSKAKEGITDTYRNSSSNEVCQAVDSMTRVIKNNSGQRNKFTEGLDFASIVDWTSELRPSMKKLRQAMDGLLKTARLTHSVFRVQEDSKMAQRVCNVRYRRDVCFSQALTALVTGIMAKLWCQRPDPMFLLILTTLGPLVSFEGLLSYYGDEIDMWGDMAVAVEDTHTVTFTLSRCGIQHRVDRKSSTFQLPTPRVVGSRSALTVILPVPDAIYSLLPLVPSSRQTLSFNVTPVFFNVGINEMASLAESLGTTKPQEKSNMDNFDRLNEYYLRFKKLNLPTEPASTRFAARSILGHTLSDMMINLKTCVQEKVNKNVEILQLSSQICRRMRGLRFTSCKSAKDRTSMSITLEQVNILSSEYHLAEHEYMRALDCMRSEGCRRENTWKNIGVRKYAFNSLQILTLPRLYRPPTGTKMYSLTQIKFYRRKKNLSPRSPDAIITQHPVLAHLSYRDLIRRIYYDLILISGYEWAETARIAVACGDRDGRARDNIYLTRAWCCRTPAPHRVRADLCPRDIKLVHRFGRASRLSRGDQAHNPRSARDFATRLNDLAHRDQSDVNRVQITLNHGKSHRSLNKIPKRSAEMTNLRLLLTAIIAASTLIAGTRADEDLNSTIKLLQEQVSALLDHRQEDYNALEESLKQAMEKNTELIVLRNEVKQLRKEVNALRGGSGNEAKNERLRVRWLGSAVTELQSEVAEVLRTRNASEELAERSRMRSELALLKGDVAEVGRSIRDLGGRITKIEATLGTIRLDIAATKERASLLSRSCADVSSQRQDPQKLEHRNKADIFRNEVSGSHEIASTRRHSYSRALAHRARLEERLRNVERKISVVARKRAMVEKRVVYEDREQLEGRMRSLEMAQAELSRRVSNATRDLVSMNELDESVVRLYDSVRLLEEAVYTNRSEVKRELAKLEINAARKAAELSLTREELGNLRRAVQALSVSASQLQERSDVQRKSLDTLNETLSRLDLSRNLAKAVNVTHELEQVEDQYRLMVDSLPGNCEERDGLTLLAPGPGAPLLASCRAGWIVVARRIDGAVDFDRTWNEYSIGFGSPVSELWIGNEALHRLTRDNCSRLRVDLTDTYGVHWRAEYEHFTIDSEETGYRLHVSGYSGNATDALSYQDGMAFSAKDRDMDISTTDCAANYRGGWWFSHCQHANLNGRYTLGLTWFQSTTNEWMAVASSEMLVQRKQNC</sequence>
<dbReference type="GO" id="GO:0005737">
    <property type="term" value="C:cytoplasm"/>
    <property type="evidence" value="ECO:0007669"/>
    <property type="project" value="TreeGrafter"/>
</dbReference>
<evidence type="ECO:0000256" key="1">
    <source>
        <dbReference type="ARBA" id="ARBA00004847"/>
    </source>
</evidence>
<reference evidence="11 12" key="1">
    <citation type="journal article" date="2019" name="Philos. Trans. R. Soc. Lond., B, Biol. Sci.">
        <title>Ant behaviour and brain gene expression of defending hosts depend on the ecological success of the intruding social parasite.</title>
        <authorList>
            <person name="Kaur R."/>
            <person name="Stoldt M."/>
            <person name="Jongepier E."/>
            <person name="Feldmeyer B."/>
            <person name="Menzel F."/>
            <person name="Bornberg-Bauer E."/>
            <person name="Foitzik S."/>
        </authorList>
    </citation>
    <scope>NUCLEOTIDE SEQUENCE [LARGE SCALE GENOMIC DNA]</scope>
    <source>
        <tissue evidence="11">Whole body</tissue>
    </source>
</reference>
<dbReference type="SMART" id="SM00186">
    <property type="entry name" value="FBG"/>
    <property type="match status" value="1"/>
</dbReference>
<dbReference type="InterPro" id="IPR020837">
    <property type="entry name" value="Fibrinogen_CS"/>
</dbReference>
<dbReference type="UniPathway" id="UPA00944"/>
<keyword evidence="4" id="KW-0378">Hydrolase</keyword>
<dbReference type="STRING" id="300112.A0A4S2JBU2"/>
<evidence type="ECO:0000256" key="4">
    <source>
        <dbReference type="ARBA" id="ARBA00022801"/>
    </source>
</evidence>
<dbReference type="InterPro" id="IPR002181">
    <property type="entry name" value="Fibrinogen_a/b/g_C_dom"/>
</dbReference>
<feature type="compositionally biased region" description="Polar residues" evidence="8">
    <location>
        <begin position="329"/>
        <end position="349"/>
    </location>
</feature>
<evidence type="ECO:0000256" key="8">
    <source>
        <dbReference type="SAM" id="MobiDB-lite"/>
    </source>
</evidence>
<feature type="coiled-coil region" evidence="7">
    <location>
        <begin position="1511"/>
        <end position="1555"/>
    </location>
</feature>
<accession>A0A4S2JBU2</accession>